<evidence type="ECO:0000313" key="2">
    <source>
        <dbReference type="Proteomes" id="UP000800039"/>
    </source>
</evidence>
<proteinExistence type="predicted"/>
<dbReference type="EMBL" id="ML976616">
    <property type="protein sequence ID" value="KAF1846016.1"/>
    <property type="molecule type" value="Genomic_DNA"/>
</dbReference>
<evidence type="ECO:0000313" key="1">
    <source>
        <dbReference type="EMBL" id="KAF1846016.1"/>
    </source>
</evidence>
<accession>A0A9P4GIG2</accession>
<name>A0A9P4GIG2_9PLEO</name>
<organism evidence="1 2">
    <name type="scientific">Cucurbitaria berberidis CBS 394.84</name>
    <dbReference type="NCBI Taxonomy" id="1168544"/>
    <lineage>
        <taxon>Eukaryota</taxon>
        <taxon>Fungi</taxon>
        <taxon>Dikarya</taxon>
        <taxon>Ascomycota</taxon>
        <taxon>Pezizomycotina</taxon>
        <taxon>Dothideomycetes</taxon>
        <taxon>Pleosporomycetidae</taxon>
        <taxon>Pleosporales</taxon>
        <taxon>Pleosporineae</taxon>
        <taxon>Cucurbitariaceae</taxon>
        <taxon>Cucurbitaria</taxon>
    </lineage>
</organism>
<keyword evidence="2" id="KW-1185">Reference proteome</keyword>
<dbReference type="Proteomes" id="UP000800039">
    <property type="component" value="Unassembled WGS sequence"/>
</dbReference>
<protein>
    <submittedName>
        <fullName evidence="1">Uncharacterized protein</fullName>
    </submittedName>
</protein>
<reference evidence="1" key="1">
    <citation type="submission" date="2020-01" db="EMBL/GenBank/DDBJ databases">
        <authorList>
            <consortium name="DOE Joint Genome Institute"/>
            <person name="Haridas S."/>
            <person name="Albert R."/>
            <person name="Binder M."/>
            <person name="Bloem J."/>
            <person name="Labutti K."/>
            <person name="Salamov A."/>
            <person name="Andreopoulos B."/>
            <person name="Baker S.E."/>
            <person name="Barry K."/>
            <person name="Bills G."/>
            <person name="Bluhm B.H."/>
            <person name="Cannon C."/>
            <person name="Castanera R."/>
            <person name="Culley D.E."/>
            <person name="Daum C."/>
            <person name="Ezra D."/>
            <person name="Gonzalez J.B."/>
            <person name="Henrissat B."/>
            <person name="Kuo A."/>
            <person name="Liang C."/>
            <person name="Lipzen A."/>
            <person name="Lutzoni F."/>
            <person name="Magnuson J."/>
            <person name="Mondo S."/>
            <person name="Nolan M."/>
            <person name="Ohm R."/>
            <person name="Pangilinan J."/>
            <person name="Park H.-J."/>
            <person name="Ramirez L."/>
            <person name="Alfaro M."/>
            <person name="Sun H."/>
            <person name="Tritt A."/>
            <person name="Yoshinaga Y."/>
            <person name="Zwiers L.-H."/>
            <person name="Turgeon B.G."/>
            <person name="Goodwin S.B."/>
            <person name="Spatafora J.W."/>
            <person name="Crous P.W."/>
            <person name="Grigoriev I.V."/>
        </authorList>
    </citation>
    <scope>NUCLEOTIDE SEQUENCE</scope>
    <source>
        <strain evidence="1">CBS 394.84</strain>
    </source>
</reference>
<dbReference type="AlphaFoldDB" id="A0A9P4GIG2"/>
<comment type="caution">
    <text evidence="1">The sequence shown here is derived from an EMBL/GenBank/DDBJ whole genome shotgun (WGS) entry which is preliminary data.</text>
</comment>
<dbReference type="RefSeq" id="XP_040788579.1">
    <property type="nucleotide sequence ID" value="XM_040926610.1"/>
</dbReference>
<sequence>MQLMLAHGVLGTSWCLDSIEYHKVIEKRTRSCLLPLEGYEWKQQTKRPRYVSKMPLYHPLKVKLASFKTIITYFIIT</sequence>
<gene>
    <name evidence="1" type="ORF">K460DRAFT_118780</name>
</gene>
<dbReference type="GeneID" id="63843861"/>